<dbReference type="SMART" id="SM00320">
    <property type="entry name" value="WD40"/>
    <property type="match status" value="4"/>
</dbReference>
<comment type="caution">
    <text evidence="4">The sequence shown here is derived from an EMBL/GenBank/DDBJ whole genome shotgun (WGS) entry which is preliminary data.</text>
</comment>
<dbReference type="GO" id="GO:0005929">
    <property type="term" value="C:cilium"/>
    <property type="evidence" value="ECO:0007669"/>
    <property type="project" value="TreeGrafter"/>
</dbReference>
<evidence type="ECO:0000256" key="1">
    <source>
        <dbReference type="ARBA" id="ARBA00022574"/>
    </source>
</evidence>
<evidence type="ECO:0000313" key="4">
    <source>
        <dbReference type="EMBL" id="KAA0194245.1"/>
    </source>
</evidence>
<dbReference type="FunFam" id="2.130.10.10:FF:000242">
    <property type="entry name" value="WD repeat domain 19, isoform CRA_a"/>
    <property type="match status" value="1"/>
</dbReference>
<dbReference type="Pfam" id="PF23389">
    <property type="entry name" value="Beta-prop_WDR19_1st"/>
    <property type="match status" value="1"/>
</dbReference>
<protein>
    <recommendedName>
        <fullName evidence="3">WDR19 first beta-propeller domain-containing protein</fullName>
    </recommendedName>
</protein>
<dbReference type="EMBL" id="JQDR03010443">
    <property type="protein sequence ID" value="KAA0194245.1"/>
    <property type="molecule type" value="Genomic_DNA"/>
</dbReference>
<dbReference type="GO" id="GO:0035721">
    <property type="term" value="P:intraciliary retrograde transport"/>
    <property type="evidence" value="ECO:0007669"/>
    <property type="project" value="InterPro"/>
</dbReference>
<dbReference type="SUPFAM" id="SSF69322">
    <property type="entry name" value="Tricorn protease domain 2"/>
    <property type="match status" value="1"/>
</dbReference>
<dbReference type="InterPro" id="IPR057855">
    <property type="entry name" value="Beta-prop_WDR19_1st"/>
</dbReference>
<dbReference type="PANTHER" id="PTHR14920:SF0">
    <property type="entry name" value="WD REPEAT DOMAIN 19"/>
    <property type="match status" value="1"/>
</dbReference>
<keyword evidence="2" id="KW-0677">Repeat</keyword>
<dbReference type="OrthoDB" id="10250638at2759"/>
<organism evidence="4">
    <name type="scientific">Hyalella azteca</name>
    <name type="common">Amphipod</name>
    <dbReference type="NCBI Taxonomy" id="294128"/>
    <lineage>
        <taxon>Eukaryota</taxon>
        <taxon>Metazoa</taxon>
        <taxon>Ecdysozoa</taxon>
        <taxon>Arthropoda</taxon>
        <taxon>Crustacea</taxon>
        <taxon>Multicrustacea</taxon>
        <taxon>Malacostraca</taxon>
        <taxon>Eumalacostraca</taxon>
        <taxon>Peracarida</taxon>
        <taxon>Amphipoda</taxon>
        <taxon>Senticaudata</taxon>
        <taxon>Talitrida</taxon>
        <taxon>Talitroidea</taxon>
        <taxon>Hyalellidae</taxon>
        <taxon>Hyalella</taxon>
    </lineage>
</organism>
<dbReference type="PANTHER" id="PTHR14920">
    <property type="entry name" value="OSMOTIC AVOIDANCE ABNORMAL PROTEIN 1/WD REPEAT MEMBRANE PROTEIN"/>
    <property type="match status" value="1"/>
</dbReference>
<dbReference type="InterPro" id="IPR015943">
    <property type="entry name" value="WD40/YVTN_repeat-like_dom_sf"/>
</dbReference>
<gene>
    <name evidence="4" type="ORF">HAZT_HAZT007574</name>
</gene>
<keyword evidence="1" id="KW-0853">WD repeat</keyword>
<evidence type="ECO:0000256" key="2">
    <source>
        <dbReference type="ARBA" id="ARBA00022737"/>
    </source>
</evidence>
<dbReference type="Gene3D" id="2.130.10.10">
    <property type="entry name" value="YVTN repeat-like/Quinoprotein amine dehydrogenase"/>
    <property type="match status" value="3"/>
</dbReference>
<dbReference type="GO" id="GO:0030991">
    <property type="term" value="C:intraciliary transport particle A"/>
    <property type="evidence" value="ECO:0007669"/>
    <property type="project" value="TreeGrafter"/>
</dbReference>
<name>A0A6A0GZV4_HYAAZ</name>
<reference evidence="4" key="2">
    <citation type="journal article" date="2018" name="Environ. Sci. Technol.">
        <title>The Toxicogenome of Hyalella azteca: A Model for Sediment Ecotoxicology and Evolutionary Toxicology.</title>
        <authorList>
            <person name="Poynton H.C."/>
            <person name="Hasenbein S."/>
            <person name="Benoit J.B."/>
            <person name="Sepulveda M.S."/>
            <person name="Poelchau M.F."/>
            <person name="Hughes D.S.T."/>
            <person name="Murali S.C."/>
            <person name="Chen S."/>
            <person name="Glastad K.M."/>
            <person name="Goodisman M.A.D."/>
            <person name="Werren J.H."/>
            <person name="Vineis J.H."/>
            <person name="Bowen J.L."/>
            <person name="Friedrich M."/>
            <person name="Jones J."/>
            <person name="Robertson H.M."/>
            <person name="Feyereisen R."/>
            <person name="Mechler-Hickson A."/>
            <person name="Mathers N."/>
            <person name="Lee C.E."/>
            <person name="Colbourne J.K."/>
            <person name="Biales A."/>
            <person name="Johnston J.S."/>
            <person name="Wellborn G.A."/>
            <person name="Rosendale A.J."/>
            <person name="Cridge A.G."/>
            <person name="Munoz-Torres M.C."/>
            <person name="Bain P.A."/>
            <person name="Manny A.R."/>
            <person name="Major K.M."/>
            <person name="Lambert F.N."/>
            <person name="Vulpe C.D."/>
            <person name="Tuck P."/>
            <person name="Blalock B.J."/>
            <person name="Lin Y.Y."/>
            <person name="Smith M.E."/>
            <person name="Ochoa-Acuna H."/>
            <person name="Chen M.M."/>
            <person name="Childers C.P."/>
            <person name="Qu J."/>
            <person name="Dugan S."/>
            <person name="Lee S.L."/>
            <person name="Chao H."/>
            <person name="Dinh H."/>
            <person name="Han Y."/>
            <person name="Doddapaneni H."/>
            <person name="Worley K.C."/>
            <person name="Muzny D.M."/>
            <person name="Gibbs R.A."/>
            <person name="Richards S."/>
        </authorList>
    </citation>
    <scope>NUCLEOTIDE SEQUENCE</scope>
    <source>
        <strain evidence="4">HAZT.00-mixed</strain>
        <tissue evidence="4">Whole organism</tissue>
    </source>
</reference>
<evidence type="ECO:0000259" key="3">
    <source>
        <dbReference type="Pfam" id="PF23389"/>
    </source>
</evidence>
<accession>A0A6A0GZV4</accession>
<proteinExistence type="predicted"/>
<feature type="domain" description="WDR19 first beta-propeller" evidence="3">
    <location>
        <begin position="15"/>
        <end position="338"/>
    </location>
</feature>
<dbReference type="GO" id="GO:0060271">
    <property type="term" value="P:cilium assembly"/>
    <property type="evidence" value="ECO:0007669"/>
    <property type="project" value="TreeGrafter"/>
</dbReference>
<dbReference type="InterPro" id="IPR040379">
    <property type="entry name" value="WDR19/dyf-2"/>
</dbReference>
<dbReference type="AlphaFoldDB" id="A0A6A0GZV4"/>
<reference evidence="4" key="1">
    <citation type="submission" date="2014-08" db="EMBL/GenBank/DDBJ databases">
        <authorList>
            <person name="Murali S."/>
            <person name="Richards S."/>
            <person name="Bandaranaike D."/>
            <person name="Bellair M."/>
            <person name="Blankenburg K."/>
            <person name="Chao H."/>
            <person name="Dinh H."/>
            <person name="Doddapaneni H."/>
            <person name="Dugan-Rocha S."/>
            <person name="Elkadiri S."/>
            <person name="Gnanaolivu R."/>
            <person name="Hughes D."/>
            <person name="Lee S."/>
            <person name="Li M."/>
            <person name="Ming W."/>
            <person name="Munidasa M."/>
            <person name="Muniz J."/>
            <person name="Nguyen L."/>
            <person name="Osuji N."/>
            <person name="Pu L.-L."/>
            <person name="Puazo M."/>
            <person name="Skinner E."/>
            <person name="Qu C."/>
            <person name="Quiroz J."/>
            <person name="Raj R."/>
            <person name="Weissenberger G."/>
            <person name="Xin Y."/>
            <person name="Zou X."/>
            <person name="Han Y."/>
            <person name="Worley K."/>
            <person name="Muzny D."/>
            <person name="Gibbs R."/>
        </authorList>
    </citation>
    <scope>NUCLEOTIDE SEQUENCE</scope>
    <source>
        <strain evidence="4">HAZT.00-mixed</strain>
        <tissue evidence="4">Whole organism</tissue>
    </source>
</reference>
<reference evidence="4" key="3">
    <citation type="submission" date="2019-06" db="EMBL/GenBank/DDBJ databases">
        <authorList>
            <person name="Poynton C."/>
            <person name="Hasenbein S."/>
            <person name="Benoit J.B."/>
            <person name="Sepulveda M.S."/>
            <person name="Poelchau M.F."/>
            <person name="Murali S.C."/>
            <person name="Chen S."/>
            <person name="Glastad K.M."/>
            <person name="Werren J.H."/>
            <person name="Vineis J.H."/>
            <person name="Bowen J.L."/>
            <person name="Friedrich M."/>
            <person name="Jones J."/>
            <person name="Robertson H.M."/>
            <person name="Feyereisen R."/>
            <person name="Mechler-Hickson A."/>
            <person name="Mathers N."/>
            <person name="Lee C.E."/>
            <person name="Colbourne J.K."/>
            <person name="Biales A."/>
            <person name="Johnston J.S."/>
            <person name="Wellborn G.A."/>
            <person name="Rosendale A.J."/>
            <person name="Cridge A.G."/>
            <person name="Munoz-Torres M.C."/>
            <person name="Bain P.A."/>
            <person name="Manny A.R."/>
            <person name="Major K.M."/>
            <person name="Lambert F.N."/>
            <person name="Vulpe C.D."/>
            <person name="Tuck P."/>
            <person name="Blalock B.J."/>
            <person name="Lin Y.-Y."/>
            <person name="Smith M.E."/>
            <person name="Ochoa-Acuna H."/>
            <person name="Chen M.-J.M."/>
            <person name="Childers C.P."/>
            <person name="Qu J."/>
            <person name="Dugan S."/>
            <person name="Lee S.L."/>
            <person name="Chao H."/>
            <person name="Dinh H."/>
            <person name="Han Y."/>
            <person name="Doddapaneni H."/>
            <person name="Worley K.C."/>
            <person name="Muzny D.M."/>
            <person name="Gibbs R.A."/>
            <person name="Richards S."/>
        </authorList>
    </citation>
    <scope>NUCLEOTIDE SEQUENCE</scope>
    <source>
        <strain evidence="4">HAZT.00-mixed</strain>
        <tissue evidence="4">Whole organism</tissue>
    </source>
</reference>
<dbReference type="Proteomes" id="UP000711488">
    <property type="component" value="Unassembled WGS sequence"/>
</dbReference>
<dbReference type="InterPro" id="IPR001680">
    <property type="entry name" value="WD40_rpt"/>
</dbReference>
<sequence length="360" mass="39423">MLIITLSLNSTASGVFFSWQKASGGYLASTGYNQAVHIYDRHGSLKEQIHMPGVCSGFGWDKDGAILAIINDKSPHIHLWDANTGRSSHLDSALRDQLTFMAWSRTAPLLAVGTAKGNLMIYNHHTSKRIPVVGKHSRKIHSGCWSAGGNLLALGGDDKILTISNSEGDTVHTAPLRGEPSDLQFSEMKTDERALGENTVSLVVSKRTLFLFNINDPENPIELAFQNKYGLIVSYKWFGDGYILIGFSAGYFVVISTHMKEIGQELFQAKNHREKLTDIAISTTLNKAASCGDNVIKIHELTELKDTSAILTLDDESGVDWLAWSDDGQLLAVACPSGHSASELIFVTGTFYFRYTVAQV</sequence>